<feature type="binding site" description="axial binding residue" evidence="13">
    <location>
        <position position="48"/>
    </location>
    <ligand>
        <name>heme c</name>
        <dbReference type="ChEBI" id="CHEBI:61717"/>
        <label>1</label>
    </ligand>
    <ligandPart>
        <name>Fe</name>
        <dbReference type="ChEBI" id="CHEBI:18248"/>
    </ligandPart>
</feature>
<feature type="binding site" description="axial binding residue" evidence="13">
    <location>
        <position position="195"/>
    </location>
    <ligand>
        <name>heme c</name>
        <dbReference type="ChEBI" id="CHEBI:61717"/>
        <label>2</label>
    </ligand>
    <ligandPart>
        <name>Fe</name>
        <dbReference type="ChEBI" id="CHEBI:18248"/>
    </ligandPart>
</feature>
<evidence type="ECO:0000256" key="9">
    <source>
        <dbReference type="ARBA" id="ARBA00022982"/>
    </source>
</evidence>
<evidence type="ECO:0000256" key="2">
    <source>
        <dbReference type="ARBA" id="ARBA00022448"/>
    </source>
</evidence>
<comment type="subcellular location">
    <subcellularLocation>
        <location evidence="1">Cell membrane</location>
    </subcellularLocation>
</comment>
<accession>A0A0D6PVJ7</accession>
<reference evidence="16 17" key="1">
    <citation type="submission" date="2012-11" db="EMBL/GenBank/DDBJ databases">
        <title>Whole genome sequence of Gluconacetobacter europaeus NBRC3261.</title>
        <authorList>
            <person name="Azuma Y."/>
            <person name="Higashiura N."/>
            <person name="Hirakawa H."/>
            <person name="Matsushita K."/>
        </authorList>
    </citation>
    <scope>NUCLEOTIDE SEQUENCE [LARGE SCALE GENOMIC DNA]</scope>
    <source>
        <strain evidence="16 17">NBRC 3261</strain>
    </source>
</reference>
<proteinExistence type="predicted"/>
<name>A0A0D6PVJ7_KOMEU</name>
<evidence type="ECO:0000313" key="16">
    <source>
        <dbReference type="EMBL" id="GAN95058.1"/>
    </source>
</evidence>
<feature type="signal peptide" evidence="14">
    <location>
        <begin position="1"/>
        <end position="29"/>
    </location>
</feature>
<feature type="chain" id="PRO_5002310446" evidence="14">
    <location>
        <begin position="30"/>
        <end position="416"/>
    </location>
</feature>
<dbReference type="GO" id="GO:0020037">
    <property type="term" value="F:heme binding"/>
    <property type="evidence" value="ECO:0007669"/>
    <property type="project" value="InterPro"/>
</dbReference>
<feature type="binding site" description="covalent" evidence="12">
    <location>
        <position position="322"/>
    </location>
    <ligand>
        <name>heme c</name>
        <dbReference type="ChEBI" id="CHEBI:61717"/>
        <label>3</label>
    </ligand>
</feature>
<keyword evidence="11" id="KW-0472">Membrane</keyword>
<sequence>MTMTERGLGRITGMLFALLASTGIHGARAADAPDGQYLTRAADCEVCHTRPGGTPFAGGRAFAIPGMGVIYSPNITADRQAGIGAWTDDQFVKAVRDGVSPGWKHLYPAMPYRDYAYMTPDEVKAIRAYLATLPSSAARPPENTLKFPFSIRSAMIFWNLVNGPASSHPDDPAHTPSWNRGRYLVEGPGHCAECHSPRTFTMGVSATNAYAGADVGGWRAYNITSSKTDGIGAWSADDLATYLSTGHADGHGSASGDMGDVVSHSLRFLTRQDIDAMVEYLRDIPARSSTDGAPPAVTQPTATHDQADSHGAMLYAGACAGCHLPDGSGRQNPVASIAGARTTLGAANGQNLLQVLTHGSALQTATGTAAMPAFHGGYSDQDVADIANFVMHHFARSSTMVSAADVAKAKTASAPE</sequence>
<protein>
    <submittedName>
        <fullName evidence="16">Alcohol dehydrogenase cytochrome c</fullName>
    </submittedName>
</protein>
<feature type="binding site" description="covalent" evidence="12">
    <location>
        <position position="191"/>
    </location>
    <ligand>
        <name>heme c</name>
        <dbReference type="ChEBI" id="CHEBI:61717"/>
        <label>2</label>
    </ligand>
</feature>
<dbReference type="PANTHER" id="PTHR35008:SF8">
    <property type="entry name" value="ALCOHOL DEHYDROGENASE CYTOCHROME C SUBUNIT"/>
    <property type="match status" value="1"/>
</dbReference>
<evidence type="ECO:0000259" key="15">
    <source>
        <dbReference type="PROSITE" id="PS51007"/>
    </source>
</evidence>
<feature type="domain" description="Cytochrome c" evidence="15">
    <location>
        <begin position="306"/>
        <end position="394"/>
    </location>
</feature>
<evidence type="ECO:0000256" key="6">
    <source>
        <dbReference type="ARBA" id="ARBA00022723"/>
    </source>
</evidence>
<dbReference type="SUPFAM" id="SSF46626">
    <property type="entry name" value="Cytochrome c"/>
    <property type="match status" value="3"/>
</dbReference>
<dbReference type="PRINTS" id="PR00605">
    <property type="entry name" value="CYTCHROMECIC"/>
</dbReference>
<evidence type="ECO:0000256" key="13">
    <source>
        <dbReference type="PIRSR" id="PIRSR000018-51"/>
    </source>
</evidence>
<evidence type="ECO:0000256" key="8">
    <source>
        <dbReference type="ARBA" id="ARBA00022737"/>
    </source>
</evidence>
<evidence type="ECO:0000313" key="17">
    <source>
        <dbReference type="Proteomes" id="UP000032675"/>
    </source>
</evidence>
<comment type="caution">
    <text evidence="16">The sequence shown here is derived from an EMBL/GenBank/DDBJ whole genome shotgun (WGS) entry which is preliminary data.</text>
</comment>
<evidence type="ECO:0000256" key="7">
    <source>
        <dbReference type="ARBA" id="ARBA00022729"/>
    </source>
</evidence>
<evidence type="ECO:0000256" key="3">
    <source>
        <dbReference type="ARBA" id="ARBA00022475"/>
    </source>
</evidence>
<keyword evidence="7 14" id="KW-0732">Signal</keyword>
<organism evidence="16 17">
    <name type="scientific">Komagataeibacter europaeus NBRC 3261</name>
    <dbReference type="NCBI Taxonomy" id="1234669"/>
    <lineage>
        <taxon>Bacteria</taxon>
        <taxon>Pseudomonadati</taxon>
        <taxon>Pseudomonadota</taxon>
        <taxon>Alphaproteobacteria</taxon>
        <taxon>Acetobacterales</taxon>
        <taxon>Acetobacteraceae</taxon>
        <taxon>Komagataeibacter</taxon>
    </lineage>
</organism>
<evidence type="ECO:0000256" key="4">
    <source>
        <dbReference type="ARBA" id="ARBA00022617"/>
    </source>
</evidence>
<dbReference type="InterPro" id="IPR051459">
    <property type="entry name" value="Cytochrome_c-type_DH"/>
</dbReference>
<evidence type="ECO:0000256" key="11">
    <source>
        <dbReference type="ARBA" id="ARBA00023136"/>
    </source>
</evidence>
<dbReference type="Gene3D" id="1.10.760.10">
    <property type="entry name" value="Cytochrome c-like domain"/>
    <property type="match status" value="2"/>
</dbReference>
<evidence type="ECO:0000256" key="14">
    <source>
        <dbReference type="SAM" id="SignalP"/>
    </source>
</evidence>
<dbReference type="RefSeq" id="WP_048849445.1">
    <property type="nucleotide sequence ID" value="NZ_BANI01000007.1"/>
</dbReference>
<dbReference type="AlphaFoldDB" id="A0A0D6PVJ7"/>
<dbReference type="GO" id="GO:0005886">
    <property type="term" value="C:plasma membrane"/>
    <property type="evidence" value="ECO:0007669"/>
    <property type="project" value="UniProtKB-SubCell"/>
</dbReference>
<evidence type="ECO:0000256" key="1">
    <source>
        <dbReference type="ARBA" id="ARBA00004236"/>
    </source>
</evidence>
<dbReference type="Proteomes" id="UP000032675">
    <property type="component" value="Unassembled WGS sequence"/>
</dbReference>
<dbReference type="Pfam" id="PF13442">
    <property type="entry name" value="Cytochrome_CBB3"/>
    <property type="match status" value="2"/>
</dbReference>
<feature type="domain" description="Cytochrome c" evidence="15">
    <location>
        <begin position="30"/>
        <end position="134"/>
    </location>
</feature>
<dbReference type="GO" id="GO:0016614">
    <property type="term" value="F:oxidoreductase activity, acting on CH-OH group of donors"/>
    <property type="evidence" value="ECO:0007669"/>
    <property type="project" value="InterPro"/>
</dbReference>
<feature type="binding site" description="axial binding residue" evidence="13">
    <location>
        <position position="323"/>
    </location>
    <ligand>
        <name>heme c</name>
        <dbReference type="ChEBI" id="CHEBI:61717"/>
        <label>3</label>
    </ligand>
    <ligandPart>
        <name>Fe</name>
        <dbReference type="ChEBI" id="CHEBI:18248"/>
    </ligandPart>
</feature>
<keyword evidence="9" id="KW-0249">Electron transport</keyword>
<feature type="domain" description="Cytochrome c" evidence="15">
    <location>
        <begin position="176"/>
        <end position="285"/>
    </location>
</feature>
<dbReference type="InterPro" id="IPR009056">
    <property type="entry name" value="Cyt_c-like_dom"/>
</dbReference>
<keyword evidence="2" id="KW-0813">Transport</keyword>
<keyword evidence="8" id="KW-0677">Repeat</keyword>
<keyword evidence="3" id="KW-1003">Cell membrane</keyword>
<dbReference type="PANTHER" id="PTHR35008">
    <property type="entry name" value="BLL4482 PROTEIN-RELATED"/>
    <property type="match status" value="1"/>
</dbReference>
<keyword evidence="5" id="KW-0679">Respiratory chain</keyword>
<feature type="binding site" description="covalent" evidence="12">
    <location>
        <position position="44"/>
    </location>
    <ligand>
        <name>heme c</name>
        <dbReference type="ChEBI" id="CHEBI:61717"/>
        <label>1</label>
    </ligand>
</feature>
<keyword evidence="10 13" id="KW-0408">Iron</keyword>
<dbReference type="InterPro" id="IPR008168">
    <property type="entry name" value="Cyt_C_IC"/>
</dbReference>
<dbReference type="EMBL" id="BANI01000007">
    <property type="protein sequence ID" value="GAN95058.1"/>
    <property type="molecule type" value="Genomic_DNA"/>
</dbReference>
<dbReference type="GO" id="GO:0009055">
    <property type="term" value="F:electron transfer activity"/>
    <property type="evidence" value="ECO:0007669"/>
    <property type="project" value="InterPro"/>
</dbReference>
<feature type="binding site" description="covalent" evidence="12">
    <location>
        <position position="194"/>
    </location>
    <ligand>
        <name>heme c</name>
        <dbReference type="ChEBI" id="CHEBI:61717"/>
        <label>2</label>
    </ligand>
</feature>
<dbReference type="GO" id="GO:0005506">
    <property type="term" value="F:iron ion binding"/>
    <property type="evidence" value="ECO:0007669"/>
    <property type="project" value="InterPro"/>
</dbReference>
<comment type="cofactor">
    <cofactor evidence="12">
        <name>heme c</name>
        <dbReference type="ChEBI" id="CHEBI:61717"/>
    </cofactor>
    <text evidence="12">Binds 3 heme c groups covalently per subunit.</text>
</comment>
<dbReference type="InterPro" id="IPR036909">
    <property type="entry name" value="Cyt_c-like_dom_sf"/>
</dbReference>
<dbReference type="InterPro" id="IPR014353">
    <property type="entry name" value="Membr-bd_ADH_cyt_c"/>
</dbReference>
<dbReference type="PROSITE" id="PS51007">
    <property type="entry name" value="CYTC"/>
    <property type="match status" value="3"/>
</dbReference>
<feature type="binding site" description="covalent" evidence="12">
    <location>
        <position position="319"/>
    </location>
    <ligand>
        <name>heme c</name>
        <dbReference type="ChEBI" id="CHEBI:61717"/>
        <label>3</label>
    </ligand>
</feature>
<keyword evidence="6 13" id="KW-0479">Metal-binding</keyword>
<dbReference type="PIRSF" id="PIRSF000018">
    <property type="entry name" value="Mb_ADH_cyt_c"/>
    <property type="match status" value="1"/>
</dbReference>
<gene>
    <name evidence="16" type="ORF">Geu3261_0007_009</name>
</gene>
<evidence type="ECO:0000256" key="10">
    <source>
        <dbReference type="ARBA" id="ARBA00023004"/>
    </source>
</evidence>
<evidence type="ECO:0000256" key="5">
    <source>
        <dbReference type="ARBA" id="ARBA00022660"/>
    </source>
</evidence>
<feature type="binding site" description="covalent" evidence="12">
    <location>
        <position position="47"/>
    </location>
    <ligand>
        <name>heme c</name>
        <dbReference type="ChEBI" id="CHEBI:61717"/>
        <label>1</label>
    </ligand>
</feature>
<keyword evidence="4 12" id="KW-0349">Heme</keyword>
<evidence type="ECO:0000256" key="12">
    <source>
        <dbReference type="PIRSR" id="PIRSR000018-50"/>
    </source>
</evidence>